<keyword evidence="1" id="KW-0472">Membrane</keyword>
<gene>
    <name evidence="2" type="ORF">ASZ90_006739</name>
</gene>
<evidence type="ECO:0000256" key="1">
    <source>
        <dbReference type="SAM" id="Phobius"/>
    </source>
</evidence>
<keyword evidence="1" id="KW-0812">Transmembrane</keyword>
<proteinExistence type="predicted"/>
<feature type="transmembrane region" description="Helical" evidence="1">
    <location>
        <begin position="7"/>
        <end position="25"/>
    </location>
</feature>
<feature type="transmembrane region" description="Helical" evidence="1">
    <location>
        <begin position="47"/>
        <end position="68"/>
    </location>
</feature>
<evidence type="ECO:0008006" key="3">
    <source>
        <dbReference type="Google" id="ProtNLM"/>
    </source>
</evidence>
<name>A0A0W8FRP1_9ZZZZ</name>
<dbReference type="Pfam" id="PF02405">
    <property type="entry name" value="MlaE"/>
    <property type="match status" value="1"/>
</dbReference>
<dbReference type="PANTHER" id="PTHR30188:SF3">
    <property type="entry name" value="ABC TRANSPORTER PERMEASE"/>
    <property type="match status" value="1"/>
</dbReference>
<dbReference type="PANTHER" id="PTHR30188">
    <property type="entry name" value="ABC TRANSPORTER PERMEASE PROTEIN-RELATED"/>
    <property type="match status" value="1"/>
</dbReference>
<feature type="transmembrane region" description="Helical" evidence="1">
    <location>
        <begin position="190"/>
        <end position="208"/>
    </location>
</feature>
<dbReference type="AlphaFoldDB" id="A0A0W8FRP1"/>
<comment type="caution">
    <text evidence="2">The sequence shown here is derived from an EMBL/GenBank/DDBJ whole genome shotgun (WGS) entry which is preliminary data.</text>
</comment>
<dbReference type="GO" id="GO:0043190">
    <property type="term" value="C:ATP-binding cassette (ABC) transporter complex"/>
    <property type="evidence" value="ECO:0007669"/>
    <property type="project" value="InterPro"/>
</dbReference>
<dbReference type="InterPro" id="IPR030802">
    <property type="entry name" value="Permease_MalE"/>
</dbReference>
<feature type="transmembrane region" description="Helical" evidence="1">
    <location>
        <begin position="228"/>
        <end position="251"/>
    </location>
</feature>
<dbReference type="GO" id="GO:0005548">
    <property type="term" value="F:phospholipid transporter activity"/>
    <property type="evidence" value="ECO:0007669"/>
    <property type="project" value="TreeGrafter"/>
</dbReference>
<accession>A0A0W8FRP1</accession>
<keyword evidence="1" id="KW-1133">Transmembrane helix</keyword>
<sequence length="252" mass="27242">MQIANDFANFVTFIGELLIAFLYIIRHPKTLRGKDILFYIHRAGVDGLPIVAIIGLLTGLIIAFMSFLQLKMVGANIYVPSLVSFAMIKELGPLMTAILVAGRSGSAFAAEIGTMVVNEEVDALRTMGFEPIRFLAIPKIIATVIVVPILTIYADLFGIVGGMIIGITSLDLTIQTYVTQSMKTIQVFDIVTSIIKAAVFAGLISAIGCQRGFQVRSGAQDVGKFTTSAVVVAIFMIVVADSIFAIMFYYIK</sequence>
<reference evidence="2" key="1">
    <citation type="journal article" date="2015" name="Proc. Natl. Acad. Sci. U.S.A.">
        <title>Networks of energetic and metabolic interactions define dynamics in microbial communities.</title>
        <authorList>
            <person name="Embree M."/>
            <person name="Liu J.K."/>
            <person name="Al-Bassam M.M."/>
            <person name="Zengler K."/>
        </authorList>
    </citation>
    <scope>NUCLEOTIDE SEQUENCE</scope>
</reference>
<protein>
    <recommendedName>
        <fullName evidence="3">ABC transporter permease</fullName>
    </recommendedName>
</protein>
<dbReference type="EMBL" id="LNQE01000906">
    <property type="protein sequence ID" value="KUG23433.1"/>
    <property type="molecule type" value="Genomic_DNA"/>
</dbReference>
<organism evidence="2">
    <name type="scientific">hydrocarbon metagenome</name>
    <dbReference type="NCBI Taxonomy" id="938273"/>
    <lineage>
        <taxon>unclassified sequences</taxon>
        <taxon>metagenomes</taxon>
        <taxon>ecological metagenomes</taxon>
    </lineage>
</organism>
<evidence type="ECO:0000313" key="2">
    <source>
        <dbReference type="EMBL" id="KUG23433.1"/>
    </source>
</evidence>